<dbReference type="EMBL" id="MN740997">
    <property type="protein sequence ID" value="QHU22131.1"/>
    <property type="molecule type" value="Genomic_DNA"/>
</dbReference>
<feature type="region of interest" description="Disordered" evidence="1">
    <location>
        <begin position="83"/>
        <end position="156"/>
    </location>
</feature>
<accession>A0A6C0KY00</accession>
<feature type="compositionally biased region" description="Basic and acidic residues" evidence="1">
    <location>
        <begin position="89"/>
        <end position="123"/>
    </location>
</feature>
<evidence type="ECO:0000256" key="1">
    <source>
        <dbReference type="SAM" id="MobiDB-lite"/>
    </source>
</evidence>
<evidence type="ECO:0000313" key="2">
    <source>
        <dbReference type="EMBL" id="QHU22131.1"/>
    </source>
</evidence>
<feature type="region of interest" description="Disordered" evidence="1">
    <location>
        <begin position="185"/>
        <end position="221"/>
    </location>
</feature>
<proteinExistence type="predicted"/>
<feature type="compositionally biased region" description="Acidic residues" evidence="1">
    <location>
        <begin position="187"/>
        <end position="220"/>
    </location>
</feature>
<sequence length="267" mass="29775">MPLTVNESKDVIIKMFRLVLAVSSKNDGEANKAFESIVNTIMIDEEPAAAWRQAPLAPVTDNRRTFVTPTSDGVDLVIREEPVAQEATLSRHEPTLSRHEPTLSRHEPTLSRHEPTLSRHEPTLSRQEPALTINTPRSYDYPRAQPATPCSDVEADELEADELEADELEADELEADEIGVEAIELNDAGEAEEEEGSAEAGEAEEEEEEEEEEAAEEEEVALNLEPVRIRKIIYWKDVDSGDLYQYLPDDEVGERVGGYINGFPVIP</sequence>
<dbReference type="AlphaFoldDB" id="A0A6C0KY00"/>
<organism evidence="2">
    <name type="scientific">viral metagenome</name>
    <dbReference type="NCBI Taxonomy" id="1070528"/>
    <lineage>
        <taxon>unclassified sequences</taxon>
        <taxon>metagenomes</taxon>
        <taxon>organismal metagenomes</taxon>
    </lineage>
</organism>
<name>A0A6C0KY00_9ZZZZ</name>
<reference evidence="2" key="1">
    <citation type="journal article" date="2020" name="Nature">
        <title>Giant virus diversity and host interactions through global metagenomics.</title>
        <authorList>
            <person name="Schulz F."/>
            <person name="Roux S."/>
            <person name="Paez-Espino D."/>
            <person name="Jungbluth S."/>
            <person name="Walsh D.A."/>
            <person name="Denef V.J."/>
            <person name="McMahon K.D."/>
            <person name="Konstantinidis K.T."/>
            <person name="Eloe-Fadrosh E.A."/>
            <person name="Kyrpides N.C."/>
            <person name="Woyke T."/>
        </authorList>
    </citation>
    <scope>NUCLEOTIDE SEQUENCE</scope>
    <source>
        <strain evidence="2">GVMAG-S-3300013286-35</strain>
    </source>
</reference>
<protein>
    <submittedName>
        <fullName evidence="2">Uncharacterized protein</fullName>
    </submittedName>
</protein>